<feature type="domain" description="HD" evidence="4">
    <location>
        <begin position="28"/>
        <end position="177"/>
    </location>
</feature>
<protein>
    <submittedName>
        <fullName evidence="5">Phosphohydrolase</fullName>
    </submittedName>
</protein>
<evidence type="ECO:0000256" key="2">
    <source>
        <dbReference type="ARBA" id="ARBA00022801"/>
    </source>
</evidence>
<dbReference type="OrthoDB" id="9796032at2"/>
<evidence type="ECO:0000256" key="3">
    <source>
        <dbReference type="SAM" id="MobiDB-lite"/>
    </source>
</evidence>
<reference evidence="5 6" key="1">
    <citation type="submission" date="2018-03" db="EMBL/GenBank/DDBJ databases">
        <title>The draft genome of Sphingosinicella sp. GL-C-18.</title>
        <authorList>
            <person name="Liu L."/>
            <person name="Li L."/>
            <person name="Liang L."/>
            <person name="Zhang X."/>
            <person name="Wang T."/>
        </authorList>
    </citation>
    <scope>NUCLEOTIDE SEQUENCE [LARGE SCALE GENOMIC DNA]</scope>
    <source>
        <strain evidence="5 6">GL-C-18</strain>
    </source>
</reference>
<dbReference type="InterPro" id="IPR039356">
    <property type="entry name" value="YfbR/HDDC2"/>
</dbReference>
<evidence type="ECO:0000313" key="6">
    <source>
        <dbReference type="Proteomes" id="UP000241167"/>
    </source>
</evidence>
<keyword evidence="6" id="KW-1185">Reference proteome</keyword>
<comment type="caution">
    <text evidence="5">The sequence shown here is derived from an EMBL/GenBank/DDBJ whole genome shotgun (WGS) entry which is preliminary data.</text>
</comment>
<gene>
    <name evidence="5" type="ORF">C7I55_01615</name>
</gene>
<dbReference type="PANTHER" id="PTHR11845">
    <property type="entry name" value="5'-DEOXYNUCLEOTIDASE HDDC2"/>
    <property type="match status" value="1"/>
</dbReference>
<dbReference type="Proteomes" id="UP000241167">
    <property type="component" value="Unassembled WGS sequence"/>
</dbReference>
<dbReference type="GO" id="GO:0002953">
    <property type="term" value="F:5'-deoxynucleotidase activity"/>
    <property type="evidence" value="ECO:0007669"/>
    <property type="project" value="InterPro"/>
</dbReference>
<feature type="region of interest" description="Disordered" evidence="3">
    <location>
        <begin position="194"/>
        <end position="216"/>
    </location>
</feature>
<organism evidence="5 6">
    <name type="scientific">Allosphingosinicella deserti</name>
    <dbReference type="NCBI Taxonomy" id="2116704"/>
    <lineage>
        <taxon>Bacteria</taxon>
        <taxon>Pseudomonadati</taxon>
        <taxon>Pseudomonadota</taxon>
        <taxon>Alphaproteobacteria</taxon>
        <taxon>Sphingomonadales</taxon>
        <taxon>Sphingomonadaceae</taxon>
        <taxon>Allosphingosinicella</taxon>
    </lineage>
</organism>
<keyword evidence="1" id="KW-0479">Metal-binding</keyword>
<evidence type="ECO:0000259" key="4">
    <source>
        <dbReference type="Pfam" id="PF13023"/>
    </source>
</evidence>
<dbReference type="InterPro" id="IPR006674">
    <property type="entry name" value="HD_domain"/>
</dbReference>
<name>A0A2P7QYS0_9SPHN</name>
<dbReference type="GO" id="GO:0046872">
    <property type="term" value="F:metal ion binding"/>
    <property type="evidence" value="ECO:0007669"/>
    <property type="project" value="UniProtKB-KW"/>
</dbReference>
<dbReference type="PANTHER" id="PTHR11845:SF13">
    <property type="entry name" value="5'-DEOXYNUCLEOTIDASE HDDC2"/>
    <property type="match status" value="1"/>
</dbReference>
<sequence>MRSDHPLNPPVDPTRLEGILDFLQSASALKDTLRTGRTASGRQESTADHSWRLCLLAMLLGDDLKQVDLLRLLQLCVVHDLAEAITGDVPAPLQAADDGRKEREREALRELCTPLPEDLRQRIGSLCADYDSGCSAESLMAKGLDKIETMLQHLIGANPPGFDYRFNLTYGRRITDCHPVLRQMRSSLDTKMQDRISAERPKGGVAEEVRRMEGGN</sequence>
<dbReference type="SUPFAM" id="SSF109604">
    <property type="entry name" value="HD-domain/PDEase-like"/>
    <property type="match status" value="1"/>
</dbReference>
<proteinExistence type="predicted"/>
<keyword evidence="2 5" id="KW-0378">Hydrolase</keyword>
<dbReference type="Gene3D" id="1.10.3210.10">
    <property type="entry name" value="Hypothetical protein af1432"/>
    <property type="match status" value="1"/>
</dbReference>
<evidence type="ECO:0000313" key="5">
    <source>
        <dbReference type="EMBL" id="PSJ43110.1"/>
    </source>
</evidence>
<dbReference type="AlphaFoldDB" id="A0A2P7QYS0"/>
<dbReference type="RefSeq" id="WP_106511131.1">
    <property type="nucleotide sequence ID" value="NZ_PXYI01000001.1"/>
</dbReference>
<dbReference type="EMBL" id="PXYI01000001">
    <property type="protein sequence ID" value="PSJ43110.1"/>
    <property type="molecule type" value="Genomic_DNA"/>
</dbReference>
<accession>A0A2P7QYS0</accession>
<evidence type="ECO:0000256" key="1">
    <source>
        <dbReference type="ARBA" id="ARBA00022723"/>
    </source>
</evidence>
<dbReference type="GO" id="GO:0005737">
    <property type="term" value="C:cytoplasm"/>
    <property type="evidence" value="ECO:0007669"/>
    <property type="project" value="TreeGrafter"/>
</dbReference>
<dbReference type="Pfam" id="PF13023">
    <property type="entry name" value="HD_3"/>
    <property type="match status" value="1"/>
</dbReference>